<organism evidence="2 3">
    <name type="scientific">Nicotiana sylvestris</name>
    <name type="common">Wood tobacco</name>
    <name type="synonym">South American tobacco</name>
    <dbReference type="NCBI Taxonomy" id="4096"/>
    <lineage>
        <taxon>Eukaryota</taxon>
        <taxon>Viridiplantae</taxon>
        <taxon>Streptophyta</taxon>
        <taxon>Embryophyta</taxon>
        <taxon>Tracheophyta</taxon>
        <taxon>Spermatophyta</taxon>
        <taxon>Magnoliopsida</taxon>
        <taxon>eudicotyledons</taxon>
        <taxon>Gunneridae</taxon>
        <taxon>Pentapetalae</taxon>
        <taxon>asterids</taxon>
        <taxon>lamiids</taxon>
        <taxon>Solanales</taxon>
        <taxon>Solanaceae</taxon>
        <taxon>Nicotianoideae</taxon>
        <taxon>Nicotianeae</taxon>
        <taxon>Nicotiana</taxon>
    </lineage>
</organism>
<keyword evidence="2" id="KW-1185">Reference proteome</keyword>
<proteinExistence type="predicted"/>
<sequence>MNLDSTCGDSCMARTYTEIQTLLNNFSTNDNNWQEDEEPRRTLKQRAAGVIELDDFSAMRAGIAKGRAENKDDKYRKEIEVRPPPLFPQRLQKSKDNSKYKTFLDILSQVRVNLPLIEVLQEVSKYAKYLRDIVANKKRLTKFETVALTEEWNARVQSKLPPKLKDPSCFTIPLAIGKHEVGKALCNLGANINLMPLSMFKQLNFGAPRPITITLHLADRSLAVPEGIIEDVLLRVRKFIFPADFIIHDYMADEEVPIILGQPFLATGGALIDVREGKLKVRVHDEEITFNVYKALNLPKHYEDLCMISMVESKLIEQGPYVESTCMKKKIELEEVVLRAECIKVKEKRVREERGDPPRARKKTKLHGKRRKRKCLA</sequence>
<reference evidence="2" key="1">
    <citation type="journal article" date="2013" name="Genome Biol.">
        <title>Reference genomes and transcriptomes of Nicotiana sylvestris and Nicotiana tomentosiformis.</title>
        <authorList>
            <person name="Sierro N."/>
            <person name="Battey J.N."/>
            <person name="Ouadi S."/>
            <person name="Bovet L."/>
            <person name="Goepfert S."/>
            <person name="Bakaher N."/>
            <person name="Peitsch M.C."/>
            <person name="Ivanov N.V."/>
        </authorList>
    </citation>
    <scope>NUCLEOTIDE SEQUENCE [LARGE SCALE GENOMIC DNA]</scope>
</reference>
<reference evidence="3" key="2">
    <citation type="submission" date="2025-08" db="UniProtKB">
        <authorList>
            <consortium name="RefSeq"/>
        </authorList>
    </citation>
    <scope>IDENTIFICATION</scope>
    <source>
        <tissue evidence="3">Leaf</tissue>
    </source>
</reference>
<evidence type="ECO:0000313" key="3">
    <source>
        <dbReference type="RefSeq" id="XP_009777276.1"/>
    </source>
</evidence>
<evidence type="ECO:0000313" key="2">
    <source>
        <dbReference type="Proteomes" id="UP000189701"/>
    </source>
</evidence>
<dbReference type="KEGG" id="nsy:104226879"/>
<dbReference type="OrthoDB" id="778454at2759"/>
<dbReference type="PANTHER" id="PTHR33067:SF32">
    <property type="entry name" value="ASPARTIC PEPTIDASE DDI1-TYPE DOMAIN-CONTAINING PROTEIN"/>
    <property type="match status" value="1"/>
</dbReference>
<feature type="region of interest" description="Disordered" evidence="1">
    <location>
        <begin position="351"/>
        <end position="377"/>
    </location>
</feature>
<accession>A0A1U7WJ34</accession>
<protein>
    <submittedName>
        <fullName evidence="3">Uncharacterized protein LOC104226879</fullName>
    </submittedName>
</protein>
<evidence type="ECO:0000256" key="1">
    <source>
        <dbReference type="SAM" id="MobiDB-lite"/>
    </source>
</evidence>
<dbReference type="Proteomes" id="UP000189701">
    <property type="component" value="Unplaced"/>
</dbReference>
<dbReference type="GeneID" id="104226879"/>
<dbReference type="PANTHER" id="PTHR33067">
    <property type="entry name" value="RNA-DIRECTED DNA POLYMERASE-RELATED"/>
    <property type="match status" value="1"/>
</dbReference>
<dbReference type="eggNOG" id="KOG0017">
    <property type="taxonomic scope" value="Eukaryota"/>
</dbReference>
<dbReference type="Gene3D" id="2.40.70.10">
    <property type="entry name" value="Acid Proteases"/>
    <property type="match status" value="1"/>
</dbReference>
<dbReference type="RefSeq" id="XP_009777276.1">
    <property type="nucleotide sequence ID" value="XM_009778974.1"/>
</dbReference>
<dbReference type="AlphaFoldDB" id="A0A1U7WJ34"/>
<dbReference type="InterPro" id="IPR021109">
    <property type="entry name" value="Peptidase_aspartic_dom_sf"/>
</dbReference>
<dbReference type="CDD" id="cd00303">
    <property type="entry name" value="retropepsin_like"/>
    <property type="match status" value="1"/>
</dbReference>
<name>A0A1U7WJ34_NICSY</name>
<feature type="compositionally biased region" description="Basic residues" evidence="1">
    <location>
        <begin position="360"/>
        <end position="377"/>
    </location>
</feature>
<gene>
    <name evidence="3" type="primary">LOC104226879</name>
</gene>